<protein>
    <submittedName>
        <fullName evidence="2">Lytic transglycosylase domain-containing protein</fullName>
    </submittedName>
</protein>
<feature type="domain" description="Transglycosylase SLT" evidence="1">
    <location>
        <begin position="90"/>
        <end position="161"/>
    </location>
</feature>
<reference evidence="2" key="1">
    <citation type="submission" date="2021-06" db="EMBL/GenBank/DDBJ databases">
        <title>Thalassococcus sp. CAU 1522 isolated from sea sand, Republic of Korea.</title>
        <authorList>
            <person name="Kim W."/>
        </authorList>
    </citation>
    <scope>NUCLEOTIDE SEQUENCE</scope>
    <source>
        <strain evidence="2">CAU 1522</strain>
    </source>
</reference>
<dbReference type="Pfam" id="PF01464">
    <property type="entry name" value="SLT"/>
    <property type="match status" value="1"/>
</dbReference>
<evidence type="ECO:0000313" key="3">
    <source>
        <dbReference type="Proteomes" id="UP001166293"/>
    </source>
</evidence>
<sequence>MLVAAPVGAVTEVTPKPAITTAPSAQAVDASLRPMARTLVIPKARWGSRNGRSAWTLATLSALRGHASVLPELVPKDIAAWCPAYPTADRAQREAFWVGLISSLAWHESTHRPHAVGGGGLWYGLTQILPGTARGYGCKARTGSALKDPEDNLSCALRIMAVTVPRDQVISQRMRGVAADWGPFHSRKKREDMAAWVRKQDYCTGLARSLRPVARPLAPETEPAFGSVPIVTTQGR</sequence>
<dbReference type="Proteomes" id="UP001166293">
    <property type="component" value="Unassembled WGS sequence"/>
</dbReference>
<name>A0ABS6NB96_9RHOB</name>
<keyword evidence="3" id="KW-1185">Reference proteome</keyword>
<evidence type="ECO:0000313" key="2">
    <source>
        <dbReference type="EMBL" id="MBV2361287.1"/>
    </source>
</evidence>
<organism evidence="2 3">
    <name type="scientific">Thalassococcus arenae</name>
    <dbReference type="NCBI Taxonomy" id="2851652"/>
    <lineage>
        <taxon>Bacteria</taxon>
        <taxon>Pseudomonadati</taxon>
        <taxon>Pseudomonadota</taxon>
        <taxon>Alphaproteobacteria</taxon>
        <taxon>Rhodobacterales</taxon>
        <taxon>Roseobacteraceae</taxon>
        <taxon>Thalassococcus</taxon>
    </lineage>
</organism>
<comment type="caution">
    <text evidence="2">The sequence shown here is derived from an EMBL/GenBank/DDBJ whole genome shotgun (WGS) entry which is preliminary data.</text>
</comment>
<dbReference type="CDD" id="cd00254">
    <property type="entry name" value="LT-like"/>
    <property type="match status" value="1"/>
</dbReference>
<proteinExistence type="predicted"/>
<accession>A0ABS6NB96</accession>
<gene>
    <name evidence="2" type="ORF">KUH32_16095</name>
</gene>
<dbReference type="InterPro" id="IPR008258">
    <property type="entry name" value="Transglycosylase_SLT_dom_1"/>
</dbReference>
<dbReference type="EMBL" id="JAHRWL010000002">
    <property type="protein sequence ID" value="MBV2361287.1"/>
    <property type="molecule type" value="Genomic_DNA"/>
</dbReference>
<evidence type="ECO:0000259" key="1">
    <source>
        <dbReference type="Pfam" id="PF01464"/>
    </source>
</evidence>